<dbReference type="GO" id="GO:0001726">
    <property type="term" value="C:ruffle"/>
    <property type="evidence" value="ECO:0007669"/>
    <property type="project" value="UniProtKB-SubCell"/>
</dbReference>
<keyword evidence="10" id="KW-1003">Cell membrane</keyword>
<evidence type="ECO:0000256" key="9">
    <source>
        <dbReference type="ARBA" id="ARBA00017371"/>
    </source>
</evidence>
<keyword evidence="14 20" id="KW-1133">Transmembrane helix</keyword>
<keyword evidence="12" id="KW-0732">Signal</keyword>
<evidence type="ECO:0000256" key="15">
    <source>
        <dbReference type="ARBA" id="ARBA00023136"/>
    </source>
</evidence>
<dbReference type="GO" id="GO:0030175">
    <property type="term" value="C:filopodium"/>
    <property type="evidence" value="ECO:0007669"/>
    <property type="project" value="UniProtKB-SubCell"/>
</dbReference>
<evidence type="ECO:0000256" key="20">
    <source>
        <dbReference type="SAM" id="Phobius"/>
    </source>
</evidence>
<dbReference type="GO" id="GO:0022408">
    <property type="term" value="P:negative regulation of cell-cell adhesion"/>
    <property type="evidence" value="ECO:0007669"/>
    <property type="project" value="TreeGrafter"/>
</dbReference>
<feature type="compositionally biased region" description="Polar residues" evidence="19">
    <location>
        <begin position="180"/>
        <end position="191"/>
    </location>
</feature>
<evidence type="ECO:0000313" key="22">
    <source>
        <dbReference type="Proteomes" id="UP000007754"/>
    </source>
</evidence>
<dbReference type="GO" id="GO:0032534">
    <property type="term" value="P:regulation of microvillus assembly"/>
    <property type="evidence" value="ECO:0007669"/>
    <property type="project" value="TreeGrafter"/>
</dbReference>
<evidence type="ECO:0000256" key="6">
    <source>
        <dbReference type="ARBA" id="ARBA00004486"/>
    </source>
</evidence>
<evidence type="ECO:0000256" key="3">
    <source>
        <dbReference type="ARBA" id="ARBA00004285"/>
    </source>
</evidence>
<evidence type="ECO:0000256" key="17">
    <source>
        <dbReference type="ARBA" id="ARBA00023273"/>
    </source>
</evidence>
<sequence length="602" mass="63590">MSEGHFEFRQWFIPVFTSTNTHSEGKPRVVSLVQRLLWRFHFSPGVSSQDDADSANPGQTLTTETTETTTVTTAASESTSEISLTTTSPLTTLQTTTTTTTPPAVAAASSTQSTIVTTNAGTSPSSAAVSPTTVTGTAPTTLGTTLSATTTPSHTSGQDSSPHSTTSPTTTPAANPATSRQPSSTTASVGSLGTTAAAKPVVTNATTTPGAVGDVGTFSSTTGPSVKQPLDHLPTTTVSTTEPRTDPSQSSEECVFPPPQCATKKPSPSPSSPAPSTSPGGTKTSVTPLTGSPSLTTTPMSQPGSKGVVPAATTTTPGADQSTHDVGTAKPTSTSQSPGSAHPPASGDQPDQAEGCSSGQQQPNISSTNELICNEQVQHTGPTIQLKEPRTCEEWKTASKNNSFFESFCSTAQHVFDGSRDRCRVTLMACKSPSRRWAVQVVLHLPLDSEEVLMKLKEKKERLEQLGIINITSDKMVEDMTINDEFSTPLIITIITLAGSLLLVAAIYGCHQRFSQKKDQNIHPDVPGFDDGHVALIFNRLTEEMQTMENGYHDNPTLEVMETSSEMQEKKVNLNGELGDSWIVPLDTLMKEDLEEEEDTHL</sequence>
<evidence type="ECO:0000256" key="13">
    <source>
        <dbReference type="ARBA" id="ARBA00022889"/>
    </source>
</evidence>
<keyword evidence="11 20" id="KW-0812">Transmembrane</keyword>
<dbReference type="Pfam" id="PF06365">
    <property type="entry name" value="CD34_antigen"/>
    <property type="match status" value="2"/>
</dbReference>
<proteinExistence type="inferred from homology"/>
<evidence type="ECO:0000256" key="19">
    <source>
        <dbReference type="SAM" id="MobiDB-lite"/>
    </source>
</evidence>
<dbReference type="InterPro" id="IPR017403">
    <property type="entry name" value="PODXL"/>
</dbReference>
<evidence type="ECO:0000256" key="14">
    <source>
        <dbReference type="ARBA" id="ARBA00022989"/>
    </source>
</evidence>
<organism evidence="21 22">
    <name type="scientific">Taeniopygia guttata</name>
    <name type="common">Zebra finch</name>
    <name type="synonym">Poephila guttata</name>
    <dbReference type="NCBI Taxonomy" id="59729"/>
    <lineage>
        <taxon>Eukaryota</taxon>
        <taxon>Metazoa</taxon>
        <taxon>Chordata</taxon>
        <taxon>Craniata</taxon>
        <taxon>Vertebrata</taxon>
        <taxon>Euteleostomi</taxon>
        <taxon>Archelosauria</taxon>
        <taxon>Archosauria</taxon>
        <taxon>Dinosauria</taxon>
        <taxon>Saurischia</taxon>
        <taxon>Theropoda</taxon>
        <taxon>Coelurosauria</taxon>
        <taxon>Aves</taxon>
        <taxon>Neognathae</taxon>
        <taxon>Neoaves</taxon>
        <taxon>Telluraves</taxon>
        <taxon>Australaves</taxon>
        <taxon>Passeriformes</taxon>
        <taxon>Passeroidea</taxon>
        <taxon>Estrildidae</taxon>
        <taxon>Estrildinae</taxon>
        <taxon>Taeniopygia</taxon>
    </lineage>
</organism>
<feature type="compositionally biased region" description="Low complexity" evidence="19">
    <location>
        <begin position="59"/>
        <end position="179"/>
    </location>
</feature>
<feature type="compositionally biased region" description="Polar residues" evidence="19">
    <location>
        <begin position="320"/>
        <end position="339"/>
    </location>
</feature>
<keyword evidence="15 20" id="KW-0472">Membrane</keyword>
<feature type="compositionally biased region" description="Polar residues" evidence="19">
    <location>
        <begin position="355"/>
        <end position="365"/>
    </location>
</feature>
<dbReference type="GO" id="GO:0045121">
    <property type="term" value="C:membrane raft"/>
    <property type="evidence" value="ECO:0007669"/>
    <property type="project" value="UniProtKB-SubCell"/>
</dbReference>
<evidence type="ECO:0000256" key="2">
    <source>
        <dbReference type="ARBA" id="ARBA00004221"/>
    </source>
</evidence>
<dbReference type="GO" id="GO:0016324">
    <property type="term" value="C:apical plasma membrane"/>
    <property type="evidence" value="ECO:0007669"/>
    <property type="project" value="UniProtKB-SubCell"/>
</dbReference>
<feature type="compositionally biased region" description="Low complexity" evidence="19">
    <location>
        <begin position="274"/>
        <end position="299"/>
    </location>
</feature>
<keyword evidence="22" id="KW-1185">Reference proteome</keyword>
<feature type="region of interest" description="Disordered" evidence="19">
    <location>
        <begin position="205"/>
        <end position="365"/>
    </location>
</feature>
<dbReference type="Proteomes" id="UP000007754">
    <property type="component" value="Chromosome 1A"/>
</dbReference>
<evidence type="ECO:0000256" key="8">
    <source>
        <dbReference type="ARBA" id="ARBA00007029"/>
    </source>
</evidence>
<dbReference type="AlphaFoldDB" id="A0A674GPH8"/>
<evidence type="ECO:0000256" key="18">
    <source>
        <dbReference type="ARBA" id="ARBA00031141"/>
    </source>
</evidence>
<gene>
    <name evidence="21" type="primary">PODXL</name>
</gene>
<evidence type="ECO:0000256" key="5">
    <source>
        <dbReference type="ARBA" id="ARBA00004479"/>
    </source>
</evidence>
<accession>A0A674GPH8</accession>
<reference evidence="21" key="2">
    <citation type="submission" date="2025-08" db="UniProtKB">
        <authorList>
            <consortium name="Ensembl"/>
        </authorList>
    </citation>
    <scope>IDENTIFICATION</scope>
</reference>
<evidence type="ECO:0000256" key="10">
    <source>
        <dbReference type="ARBA" id="ARBA00022475"/>
    </source>
</evidence>
<feature type="region of interest" description="Disordered" evidence="19">
    <location>
        <begin position="45"/>
        <end position="191"/>
    </location>
</feature>
<evidence type="ECO:0000256" key="11">
    <source>
        <dbReference type="ARBA" id="ARBA00022692"/>
    </source>
</evidence>
<feature type="transmembrane region" description="Helical" evidence="20">
    <location>
        <begin position="490"/>
        <end position="510"/>
    </location>
</feature>
<dbReference type="GO" id="GO:0031528">
    <property type="term" value="C:microvillus membrane"/>
    <property type="evidence" value="ECO:0007669"/>
    <property type="project" value="TreeGrafter"/>
</dbReference>
<dbReference type="InterPro" id="IPR013836">
    <property type="entry name" value="CD34/Podocalyxin"/>
</dbReference>
<evidence type="ECO:0000256" key="16">
    <source>
        <dbReference type="ARBA" id="ARBA00023180"/>
    </source>
</evidence>
<evidence type="ECO:0000256" key="4">
    <source>
        <dbReference type="ARBA" id="ARBA00004466"/>
    </source>
</evidence>
<reference evidence="21" key="3">
    <citation type="submission" date="2025-09" db="UniProtKB">
        <authorList>
            <consortium name="Ensembl"/>
        </authorList>
    </citation>
    <scope>IDENTIFICATION</scope>
</reference>
<dbReference type="OMA" id="GNNWTKC"/>
<protein>
    <recommendedName>
        <fullName evidence="9">Podocalyxin</fullName>
    </recommendedName>
    <alternativeName>
        <fullName evidence="18">Podocalyxin-like protein 1</fullName>
    </alternativeName>
</protein>
<comment type="similarity">
    <text evidence="8">Belongs to the podocalyxin family.</text>
</comment>
<keyword evidence="16" id="KW-0325">Glycoprotein</keyword>
<dbReference type="GeneTree" id="ENSGT00730000111314"/>
<evidence type="ECO:0000256" key="1">
    <source>
        <dbReference type="ARBA" id="ARBA00004105"/>
    </source>
</evidence>
<evidence type="ECO:0000313" key="21">
    <source>
        <dbReference type="Ensembl" id="ENSTGUP00000024310.1"/>
    </source>
</evidence>
<evidence type="ECO:0000256" key="12">
    <source>
        <dbReference type="ARBA" id="ARBA00022729"/>
    </source>
</evidence>
<dbReference type="PANTHER" id="PTHR12067">
    <property type="entry name" value="PODOCALYXIN"/>
    <property type="match status" value="1"/>
</dbReference>
<dbReference type="Ensembl" id="ENSTGUT00000020718.1">
    <property type="protein sequence ID" value="ENSTGUP00000024310.1"/>
    <property type="gene ID" value="ENSTGUG00000020743.1"/>
</dbReference>
<dbReference type="GO" id="GO:0030027">
    <property type="term" value="C:lamellipodium"/>
    <property type="evidence" value="ECO:0007669"/>
    <property type="project" value="UniProtKB-SubCell"/>
</dbReference>
<evidence type="ECO:0000256" key="7">
    <source>
        <dbReference type="ARBA" id="ARBA00004510"/>
    </source>
</evidence>
<keyword evidence="17" id="KW-0966">Cell projection</keyword>
<keyword evidence="13" id="KW-0130">Cell adhesion</keyword>
<feature type="compositionally biased region" description="Low complexity" evidence="19">
    <location>
        <begin position="307"/>
        <end position="319"/>
    </location>
</feature>
<dbReference type="PANTHER" id="PTHR12067:SF5">
    <property type="entry name" value="PODOCALYXIN"/>
    <property type="match status" value="1"/>
</dbReference>
<dbReference type="GO" id="GO:0016477">
    <property type="term" value="P:cell migration"/>
    <property type="evidence" value="ECO:0007669"/>
    <property type="project" value="InterPro"/>
</dbReference>
<comment type="subcellular location">
    <subcellularLocation>
        <location evidence="2">Apical cell membrane</location>
    </subcellularLocation>
    <subcellularLocation>
        <location evidence="6">Cell projection</location>
        <location evidence="6">Filopodium</location>
    </subcellularLocation>
    <subcellularLocation>
        <location evidence="7">Cell projection</location>
        <location evidence="7">Lamellipodium</location>
    </subcellularLocation>
    <subcellularLocation>
        <location evidence="1">Cell projection</location>
        <location evidence="1">Microvillus</location>
    </subcellularLocation>
    <subcellularLocation>
        <location evidence="4">Cell projection</location>
        <location evidence="4">Ruffle</location>
    </subcellularLocation>
    <subcellularLocation>
        <location evidence="3">Membrane raft</location>
    </subcellularLocation>
    <subcellularLocation>
        <location evidence="5">Membrane</location>
        <topology evidence="5">Single-pass type I membrane protein</topology>
    </subcellularLocation>
</comment>
<dbReference type="GO" id="GO:0007155">
    <property type="term" value="P:cell adhesion"/>
    <property type="evidence" value="ECO:0007669"/>
    <property type="project" value="UniProtKB-KW"/>
</dbReference>
<reference evidence="21 22" key="1">
    <citation type="journal article" date="2010" name="Nature">
        <title>The genome of a songbird.</title>
        <authorList>
            <person name="Warren W.C."/>
            <person name="Clayton D.F."/>
            <person name="Ellegren H."/>
            <person name="Arnold A.P."/>
            <person name="Hillier L.W."/>
            <person name="Kunstner A."/>
            <person name="Searle S."/>
            <person name="White S."/>
            <person name="Vilella A.J."/>
            <person name="Fairley S."/>
            <person name="Heger A."/>
            <person name="Kong L."/>
            <person name="Ponting C.P."/>
            <person name="Jarvis E.D."/>
            <person name="Mello C.V."/>
            <person name="Minx P."/>
            <person name="Lovell P."/>
            <person name="Velho T.A."/>
            <person name="Ferris M."/>
            <person name="Balakrishnan C.N."/>
            <person name="Sinha S."/>
            <person name="Blatti C."/>
            <person name="London S.E."/>
            <person name="Li Y."/>
            <person name="Lin Y.C."/>
            <person name="George J."/>
            <person name="Sweedler J."/>
            <person name="Southey B."/>
            <person name="Gunaratne P."/>
            <person name="Watson M."/>
            <person name="Nam K."/>
            <person name="Backstrom N."/>
            <person name="Smeds L."/>
            <person name="Nabholz B."/>
            <person name="Itoh Y."/>
            <person name="Whitney O."/>
            <person name="Pfenning A.R."/>
            <person name="Howard J."/>
            <person name="Volker M."/>
            <person name="Skinner B.M."/>
            <person name="Griffin D.K."/>
            <person name="Ye L."/>
            <person name="McLaren W.M."/>
            <person name="Flicek P."/>
            <person name="Quesada V."/>
            <person name="Velasco G."/>
            <person name="Lopez-Otin C."/>
            <person name="Puente X.S."/>
            <person name="Olender T."/>
            <person name="Lancet D."/>
            <person name="Smit A.F."/>
            <person name="Hubley R."/>
            <person name="Konkel M.K."/>
            <person name="Walker J.A."/>
            <person name="Batzer M.A."/>
            <person name="Gu W."/>
            <person name="Pollock D.D."/>
            <person name="Chen L."/>
            <person name="Cheng Z."/>
            <person name="Eichler E.E."/>
            <person name="Stapley J."/>
            <person name="Slate J."/>
            <person name="Ekblom R."/>
            <person name="Birkhead T."/>
            <person name="Burke T."/>
            <person name="Burt D."/>
            <person name="Scharff C."/>
            <person name="Adam I."/>
            <person name="Richard H."/>
            <person name="Sultan M."/>
            <person name="Soldatov A."/>
            <person name="Lehrach H."/>
            <person name="Edwards S.V."/>
            <person name="Yang S.P."/>
            <person name="Li X."/>
            <person name="Graves T."/>
            <person name="Fulton L."/>
            <person name="Nelson J."/>
            <person name="Chinwalla A."/>
            <person name="Hou S."/>
            <person name="Mardis E.R."/>
            <person name="Wilson R.K."/>
        </authorList>
    </citation>
    <scope>NUCLEOTIDE SEQUENCE [LARGE SCALE GENOMIC DNA]</scope>
</reference>
<dbReference type="GO" id="GO:0033634">
    <property type="term" value="P:positive regulation of cell-cell adhesion mediated by integrin"/>
    <property type="evidence" value="ECO:0007669"/>
    <property type="project" value="TreeGrafter"/>
</dbReference>
<name>A0A674GPH8_TAEGU</name>
<dbReference type="InParanoid" id="A0A674GPH8"/>